<keyword evidence="1" id="KW-0472">Membrane</keyword>
<dbReference type="AlphaFoldDB" id="A0A850PZM2"/>
<reference evidence="4 5" key="1">
    <citation type="submission" date="2020-04" db="EMBL/GenBank/DDBJ databases">
        <title>Donghicola sp., a member of the Rhodobacteraceae family isolated from mangrove forest in Thailand.</title>
        <authorList>
            <person name="Charoenyingcharoen P."/>
            <person name="Yukphan P."/>
        </authorList>
    </citation>
    <scope>NUCLEOTIDE SEQUENCE [LARGE SCALE GENOMIC DNA]</scope>
    <source>
        <strain evidence="2 5">B5-SW-15</strain>
        <strain evidence="3 4">C2-DW-16</strain>
    </source>
</reference>
<feature type="transmembrane region" description="Helical" evidence="1">
    <location>
        <begin position="13"/>
        <end position="31"/>
    </location>
</feature>
<accession>A0A850PZM2</accession>
<dbReference type="Pfam" id="PF05545">
    <property type="entry name" value="FixQ"/>
    <property type="match status" value="1"/>
</dbReference>
<evidence type="ECO:0000313" key="3">
    <source>
        <dbReference type="EMBL" id="NVO26123.1"/>
    </source>
</evidence>
<dbReference type="Proteomes" id="UP000592216">
    <property type="component" value="Unassembled WGS sequence"/>
</dbReference>
<gene>
    <name evidence="3" type="ORF">HJ526_01705</name>
    <name evidence="2" type="ORF">HJ536_02865</name>
</gene>
<dbReference type="Proteomes" id="UP000523601">
    <property type="component" value="Unassembled WGS sequence"/>
</dbReference>
<dbReference type="RefSeq" id="WP_176852530.1">
    <property type="nucleotide sequence ID" value="NZ_JABCJD010000001.1"/>
</dbReference>
<evidence type="ECO:0000313" key="2">
    <source>
        <dbReference type="EMBL" id="NVO22286.1"/>
    </source>
</evidence>
<name>A0A850PZM2_9RHOB</name>
<protein>
    <submittedName>
        <fullName evidence="2">Cbb3-type cytochrome c oxidase subunit 3</fullName>
    </submittedName>
</protein>
<dbReference type="CDD" id="cd01324">
    <property type="entry name" value="cbb3_Oxidase_CcoQ"/>
    <property type="match status" value="1"/>
</dbReference>
<evidence type="ECO:0000256" key="1">
    <source>
        <dbReference type="SAM" id="Phobius"/>
    </source>
</evidence>
<keyword evidence="1" id="KW-1133">Transmembrane helix</keyword>
<dbReference type="EMBL" id="JABCJD010000001">
    <property type="protein sequence ID" value="NVO26123.1"/>
    <property type="molecule type" value="Genomic_DNA"/>
</dbReference>
<keyword evidence="1" id="KW-0812">Transmembrane</keyword>
<keyword evidence="4" id="KW-1185">Reference proteome</keyword>
<organism evidence="2 5">
    <name type="scientific">Donghicola mangrovi</name>
    <dbReference type="NCBI Taxonomy" id="2729614"/>
    <lineage>
        <taxon>Bacteria</taxon>
        <taxon>Pseudomonadati</taxon>
        <taxon>Pseudomonadota</taxon>
        <taxon>Alphaproteobacteria</taxon>
        <taxon>Rhodobacterales</taxon>
        <taxon>Roseobacteraceae</taxon>
        <taxon>Donghicola</taxon>
    </lineage>
</organism>
<dbReference type="EMBL" id="JABCJE010000001">
    <property type="protein sequence ID" value="NVO22286.1"/>
    <property type="molecule type" value="Genomic_DNA"/>
</dbReference>
<comment type="caution">
    <text evidence="2">The sequence shown here is derived from an EMBL/GenBank/DDBJ whole genome shotgun (WGS) entry which is preliminary data.</text>
</comment>
<proteinExistence type="predicted"/>
<evidence type="ECO:0000313" key="4">
    <source>
        <dbReference type="Proteomes" id="UP000523601"/>
    </source>
</evidence>
<dbReference type="InterPro" id="IPR008621">
    <property type="entry name" value="Cbb3-typ_cyt_oxidase_comp"/>
</dbReference>
<sequence length="62" mass="7350">MDMYTITRIFADSWMLAFLFGFFVAAILWVFRPGSSKEYRNTAESIFRHEDRPATDHEEART</sequence>
<evidence type="ECO:0000313" key="5">
    <source>
        <dbReference type="Proteomes" id="UP000592216"/>
    </source>
</evidence>